<feature type="transmembrane region" description="Helical" evidence="1">
    <location>
        <begin position="12"/>
        <end position="33"/>
    </location>
</feature>
<evidence type="ECO:0000313" key="2">
    <source>
        <dbReference type="EMBL" id="PLT27633.1"/>
    </source>
</evidence>
<organism evidence="2 3">
    <name type="scientific">Peribacillus deserti</name>
    <dbReference type="NCBI Taxonomy" id="673318"/>
    <lineage>
        <taxon>Bacteria</taxon>
        <taxon>Bacillati</taxon>
        <taxon>Bacillota</taxon>
        <taxon>Bacilli</taxon>
        <taxon>Bacillales</taxon>
        <taxon>Bacillaceae</taxon>
        <taxon>Peribacillus</taxon>
    </lineage>
</organism>
<proteinExistence type="predicted"/>
<feature type="transmembrane region" description="Helical" evidence="1">
    <location>
        <begin position="40"/>
        <end position="63"/>
    </location>
</feature>
<sequence length="91" mass="9975">MVVFVEKALLSIILLRLLSGSIEITAAILMFKYNSLEKAFYINTILALVGPTVLVLTTVIGLFGLSGRISFTKSFCILCGILFIIYGLRSK</sequence>
<dbReference type="Proteomes" id="UP000234748">
    <property type="component" value="Unassembled WGS sequence"/>
</dbReference>
<keyword evidence="3" id="KW-1185">Reference proteome</keyword>
<comment type="caution">
    <text evidence="2">The sequence shown here is derived from an EMBL/GenBank/DDBJ whole genome shotgun (WGS) entry which is preliminary data.</text>
</comment>
<dbReference type="EMBL" id="PGUY01000087">
    <property type="protein sequence ID" value="PLT27633.1"/>
    <property type="molecule type" value="Genomic_DNA"/>
</dbReference>
<dbReference type="AlphaFoldDB" id="A0A2N5M029"/>
<dbReference type="RefSeq" id="WP_101645677.1">
    <property type="nucleotide sequence ID" value="NZ_PGUY01000087.1"/>
</dbReference>
<keyword evidence="1" id="KW-0812">Transmembrane</keyword>
<accession>A0A2N5M029</accession>
<evidence type="ECO:0000313" key="3">
    <source>
        <dbReference type="Proteomes" id="UP000234748"/>
    </source>
</evidence>
<evidence type="ECO:0000256" key="1">
    <source>
        <dbReference type="SAM" id="Phobius"/>
    </source>
</evidence>
<dbReference type="InterPro" id="IPR020390">
    <property type="entry name" value="Uncharacterised_YqhV"/>
</dbReference>
<feature type="transmembrane region" description="Helical" evidence="1">
    <location>
        <begin position="69"/>
        <end position="88"/>
    </location>
</feature>
<name>A0A2N5M029_9BACI</name>
<dbReference type="Pfam" id="PF10942">
    <property type="entry name" value="DUF2619"/>
    <property type="match status" value="1"/>
</dbReference>
<protein>
    <submittedName>
        <fullName evidence="2">DUF2619 domain-containing protein</fullName>
    </submittedName>
</protein>
<reference evidence="2 3" key="1">
    <citation type="submission" date="2017-11" db="EMBL/GenBank/DDBJ databases">
        <title>Comparitive Functional Genomics of Dry Heat Resistant strains isolated from the Viking Spacecraft.</title>
        <authorList>
            <person name="Seuylemezian A."/>
            <person name="Cooper K."/>
            <person name="Vaishampayan P."/>
        </authorList>
    </citation>
    <scope>NUCLEOTIDE SEQUENCE [LARGE SCALE GENOMIC DNA]</scope>
    <source>
        <strain evidence="2 3">V1-29</strain>
    </source>
</reference>
<keyword evidence="1" id="KW-1133">Transmembrane helix</keyword>
<gene>
    <name evidence="2" type="ORF">CUU66_22715</name>
</gene>
<keyword evidence="1" id="KW-0472">Membrane</keyword>